<name>A0A8H9Y6V8_9CORY</name>
<sequence length="513" mass="56082">MSSDTADSAHRAARGTARGDGPDTAAPRFAEAVRHLDVSNGSVPAHIDRAAAFARFARATGRGAVTVAPVLLTGQARRQHIRNTVLEDHRVRLHVVPDAVEDKLDDLVDDPFAFFRGTALLYYRDHAGTDAHLATVPSIGDVHPENFGIIPGADGEPLFSANDFDEAWPAPFTYDVFRGAVGFALLVEAQGRKPSKRRKVARDFVRGYIRGVEACLFDPGEIDARVTADNAPGCLEPYFRKASRSRGRFLRKKVDPETDRFRHTDRITPRPELVDVLRPVVEEYARRVRPAGRPEGFFEVRDVATRSGSGTASRGLPRFWVLVRGWDDAADQRVILEFKLSRASAMQGLVPADPRSTMPPAERIAKAFTAFVGDGDPLYGHADIDGLSFLVRERSPMKVNVDAEDMSYPDLREYAELCGQLLARKQARADRVLREAGAASGGAGAGAASGGACGRSIMERIAEQIHAAVFLADAEEFVEEQVARVLEDHRLFSEDVERGAFLNIDATGWGEGD</sequence>
<dbReference type="RefSeq" id="WP_010264720.1">
    <property type="nucleotide sequence ID" value="NZ_AENJ01000021.1"/>
</dbReference>
<evidence type="ECO:0008006" key="4">
    <source>
        <dbReference type="Google" id="ProtNLM"/>
    </source>
</evidence>
<dbReference type="PANTHER" id="PTHR39441">
    <property type="entry name" value="DUF2252 DOMAIN-CONTAINING PROTEIN"/>
    <property type="match status" value="1"/>
</dbReference>
<feature type="region of interest" description="Disordered" evidence="1">
    <location>
        <begin position="1"/>
        <end position="25"/>
    </location>
</feature>
<evidence type="ECO:0000256" key="1">
    <source>
        <dbReference type="SAM" id="MobiDB-lite"/>
    </source>
</evidence>
<dbReference type="Proteomes" id="UP000612712">
    <property type="component" value="Unassembled WGS sequence"/>
</dbReference>
<evidence type="ECO:0000313" key="3">
    <source>
        <dbReference type="Proteomes" id="UP000612712"/>
    </source>
</evidence>
<organism evidence="2 3">
    <name type="scientific">Corynebacterium bovis DSM 20582 = CIP 54.80</name>
    <dbReference type="NCBI Taxonomy" id="927655"/>
    <lineage>
        <taxon>Bacteria</taxon>
        <taxon>Bacillati</taxon>
        <taxon>Actinomycetota</taxon>
        <taxon>Actinomycetes</taxon>
        <taxon>Mycobacteriales</taxon>
        <taxon>Corynebacteriaceae</taxon>
        <taxon>Corynebacterium</taxon>
    </lineage>
</organism>
<gene>
    <name evidence="2" type="ORF">FHU32_001329</name>
</gene>
<dbReference type="Pfam" id="PF10009">
    <property type="entry name" value="DUF2252"/>
    <property type="match status" value="1"/>
</dbReference>
<dbReference type="EMBL" id="JACHWT010000005">
    <property type="protein sequence ID" value="MBB3116102.1"/>
    <property type="molecule type" value="Genomic_DNA"/>
</dbReference>
<dbReference type="AlphaFoldDB" id="A0A8H9Y6V8"/>
<proteinExistence type="predicted"/>
<accession>A0A8H9Y6V8</accession>
<protein>
    <recommendedName>
        <fullName evidence="4">DUF2252 domain-containing protein</fullName>
    </recommendedName>
</protein>
<dbReference type="InterPro" id="IPR018721">
    <property type="entry name" value="DUF2252"/>
</dbReference>
<dbReference type="PANTHER" id="PTHR39441:SF1">
    <property type="entry name" value="DUF2252 DOMAIN-CONTAINING PROTEIN"/>
    <property type="match status" value="1"/>
</dbReference>
<evidence type="ECO:0000313" key="2">
    <source>
        <dbReference type="EMBL" id="MBB3116102.1"/>
    </source>
</evidence>
<comment type="caution">
    <text evidence="2">The sequence shown here is derived from an EMBL/GenBank/DDBJ whole genome shotgun (WGS) entry which is preliminary data.</text>
</comment>
<reference evidence="2" key="1">
    <citation type="submission" date="2020-08" db="EMBL/GenBank/DDBJ databases">
        <title>Sequencing the genomes of 1000 actinobacteria strains.</title>
        <authorList>
            <person name="Klenk H.-P."/>
        </authorList>
    </citation>
    <scope>NUCLEOTIDE SEQUENCE</scope>
    <source>
        <strain evidence="2">DSM 20582</strain>
    </source>
</reference>